<dbReference type="Gene3D" id="3.40.630.30">
    <property type="match status" value="1"/>
</dbReference>
<comment type="caution">
    <text evidence="2">The sequence shown here is derived from an EMBL/GenBank/DDBJ whole genome shotgun (WGS) entry which is preliminary data.</text>
</comment>
<sequence>MRTWRHLDAGHRRRERIRREITSFDGPCHSCRDSCRRSATDAFRPGRPASAPLELSDAPVFLAAYQDPEIRHWHTRQPASEDQVRAWFEQYRQAWAQETGASWAVTRGGGEVLGRIAMGGVNLDDGVAGCAYWVLPAARGAGVASRALTALSVWALGEAGFHRLHLDHSTRNHASCRVAVKCGFPLEGTKRSDAVHSDGRHDMHLHARIRGDD</sequence>
<dbReference type="InterPro" id="IPR016181">
    <property type="entry name" value="Acyl_CoA_acyltransferase"/>
</dbReference>
<feature type="domain" description="N-acetyltransferase" evidence="1">
    <location>
        <begin position="59"/>
        <end position="212"/>
    </location>
</feature>
<dbReference type="InterPro" id="IPR000182">
    <property type="entry name" value="GNAT_dom"/>
</dbReference>
<keyword evidence="2" id="KW-0012">Acyltransferase</keyword>
<gene>
    <name evidence="2" type="ORF">ACFOY2_49945</name>
</gene>
<dbReference type="EMBL" id="JBHSBI010000044">
    <property type="protein sequence ID" value="MFC4015414.1"/>
    <property type="molecule type" value="Genomic_DNA"/>
</dbReference>
<dbReference type="SUPFAM" id="SSF55729">
    <property type="entry name" value="Acyl-CoA N-acyltransferases (Nat)"/>
    <property type="match status" value="1"/>
</dbReference>
<name>A0ABV8GQX8_9ACTN</name>
<proteinExistence type="predicted"/>
<dbReference type="Proteomes" id="UP001595851">
    <property type="component" value="Unassembled WGS sequence"/>
</dbReference>
<organism evidence="2 3">
    <name type="scientific">Nonomuraea purpurea</name>
    <dbReference type="NCBI Taxonomy" id="1849276"/>
    <lineage>
        <taxon>Bacteria</taxon>
        <taxon>Bacillati</taxon>
        <taxon>Actinomycetota</taxon>
        <taxon>Actinomycetes</taxon>
        <taxon>Streptosporangiales</taxon>
        <taxon>Streptosporangiaceae</taxon>
        <taxon>Nonomuraea</taxon>
    </lineage>
</organism>
<dbReference type="CDD" id="cd04301">
    <property type="entry name" value="NAT_SF"/>
    <property type="match status" value="1"/>
</dbReference>
<dbReference type="EC" id="2.3.-.-" evidence="2"/>
<reference evidence="3" key="1">
    <citation type="journal article" date="2019" name="Int. J. Syst. Evol. Microbiol.">
        <title>The Global Catalogue of Microorganisms (GCM) 10K type strain sequencing project: providing services to taxonomists for standard genome sequencing and annotation.</title>
        <authorList>
            <consortium name="The Broad Institute Genomics Platform"/>
            <consortium name="The Broad Institute Genome Sequencing Center for Infectious Disease"/>
            <person name="Wu L."/>
            <person name="Ma J."/>
        </authorList>
    </citation>
    <scope>NUCLEOTIDE SEQUENCE [LARGE SCALE GENOMIC DNA]</scope>
    <source>
        <strain evidence="3">TBRC 1276</strain>
    </source>
</reference>
<evidence type="ECO:0000259" key="1">
    <source>
        <dbReference type="PROSITE" id="PS51186"/>
    </source>
</evidence>
<evidence type="ECO:0000313" key="2">
    <source>
        <dbReference type="EMBL" id="MFC4015414.1"/>
    </source>
</evidence>
<dbReference type="GO" id="GO:0016746">
    <property type="term" value="F:acyltransferase activity"/>
    <property type="evidence" value="ECO:0007669"/>
    <property type="project" value="UniProtKB-KW"/>
</dbReference>
<dbReference type="PANTHER" id="PTHR43441:SF10">
    <property type="entry name" value="ACETYLTRANSFERASE"/>
    <property type="match status" value="1"/>
</dbReference>
<evidence type="ECO:0000313" key="3">
    <source>
        <dbReference type="Proteomes" id="UP001595851"/>
    </source>
</evidence>
<keyword evidence="2" id="KW-0808">Transferase</keyword>
<dbReference type="Pfam" id="PF13302">
    <property type="entry name" value="Acetyltransf_3"/>
    <property type="match status" value="1"/>
</dbReference>
<dbReference type="RefSeq" id="WP_379535229.1">
    <property type="nucleotide sequence ID" value="NZ_JBHSBI010000044.1"/>
</dbReference>
<dbReference type="PANTHER" id="PTHR43441">
    <property type="entry name" value="RIBOSOMAL-PROTEIN-SERINE ACETYLTRANSFERASE"/>
    <property type="match status" value="1"/>
</dbReference>
<dbReference type="PROSITE" id="PS51186">
    <property type="entry name" value="GNAT"/>
    <property type="match status" value="1"/>
</dbReference>
<accession>A0ABV8GQX8</accession>
<dbReference type="InterPro" id="IPR051908">
    <property type="entry name" value="Ribosomal_N-acetyltransferase"/>
</dbReference>
<keyword evidence="3" id="KW-1185">Reference proteome</keyword>
<protein>
    <submittedName>
        <fullName evidence="2">GNAT family N-acetyltransferase</fullName>
        <ecNumber evidence="2">2.3.-.-</ecNumber>
    </submittedName>
</protein>